<protein>
    <submittedName>
        <fullName evidence="1">DUF4843 domain-containing protein</fullName>
    </submittedName>
</protein>
<reference evidence="1" key="1">
    <citation type="submission" date="2022-08" db="EMBL/GenBank/DDBJ databases">
        <title>Genome Sequencing of Bacteroides fragilis Group Isolates with Nanopore Technology.</title>
        <authorList>
            <person name="Tisza M.J."/>
            <person name="Smith D."/>
            <person name="Dekker J.P."/>
        </authorList>
    </citation>
    <scope>NUCLEOTIDE SEQUENCE</scope>
    <source>
        <strain evidence="1">BFG-351</strain>
    </source>
</reference>
<dbReference type="AlphaFoldDB" id="A0AAW5NS87"/>
<organism evidence="1 2">
    <name type="scientific">Bacteroides faecis</name>
    <dbReference type="NCBI Taxonomy" id="674529"/>
    <lineage>
        <taxon>Bacteria</taxon>
        <taxon>Pseudomonadati</taxon>
        <taxon>Bacteroidota</taxon>
        <taxon>Bacteroidia</taxon>
        <taxon>Bacteroidales</taxon>
        <taxon>Bacteroidaceae</taxon>
        <taxon>Bacteroides</taxon>
    </lineage>
</organism>
<dbReference type="EMBL" id="JANUTS010000001">
    <property type="protein sequence ID" value="MCS2791374.1"/>
    <property type="molecule type" value="Genomic_DNA"/>
</dbReference>
<proteinExistence type="predicted"/>
<dbReference type="RefSeq" id="WP_109114696.1">
    <property type="nucleotide sequence ID" value="NZ_CAJTBQ010000001.1"/>
</dbReference>
<evidence type="ECO:0000313" key="1">
    <source>
        <dbReference type="EMBL" id="MCS2791374.1"/>
    </source>
</evidence>
<comment type="caution">
    <text evidence="1">The sequence shown here is derived from an EMBL/GenBank/DDBJ whole genome shotgun (WGS) entry which is preliminary data.</text>
</comment>
<name>A0AAW5NS87_9BACE</name>
<gene>
    <name evidence="1" type="ORF">NXW97_05000</name>
</gene>
<sequence length="241" mass="27502">MKKYILFALISVCLCSCSEDEIKSYQGEQYLYFSQLINTTNDYDKENGYMEVSFNNYPTSEEITVKIGISLIGKPLSEDTPYSVVVVEENDKEDTTPNAAAKNFRLPDNPKFGAGLSNDTLEVILVKTDDLKENVKLCLKLVSNDYFQGTMQQYEQIKIIFNNVVSKPEWWTTQVTKVYLGTYSRKKYEEFVKCTGVTNFGALNTAEKRAYSLTFKRYIAQNNVMDVDADGKEFPMTVPIN</sequence>
<dbReference type="InterPro" id="IPR032299">
    <property type="entry name" value="DUF4843"/>
</dbReference>
<accession>A0AAW5NS87</accession>
<evidence type="ECO:0000313" key="2">
    <source>
        <dbReference type="Proteomes" id="UP001204548"/>
    </source>
</evidence>
<dbReference type="Pfam" id="PF16132">
    <property type="entry name" value="DUF4843"/>
    <property type="match status" value="1"/>
</dbReference>
<dbReference type="Proteomes" id="UP001204548">
    <property type="component" value="Unassembled WGS sequence"/>
</dbReference>